<evidence type="ECO:0000259" key="1">
    <source>
        <dbReference type="Pfam" id="PF13471"/>
    </source>
</evidence>
<dbReference type="Proteomes" id="UP000886251">
    <property type="component" value="Unassembled WGS sequence"/>
</dbReference>
<protein>
    <submittedName>
        <fullName evidence="2">Lasso peptide biosynthesis B2 protein</fullName>
    </submittedName>
</protein>
<dbReference type="AlphaFoldDB" id="A0A831RPE4"/>
<sequence length="172" mass="19395">MCRNCWNRWPGKGWWSAIRPAEGILVANSGTSPGPRALLLFTEAWFTLLWIDLGIRLLPFRLWRRWLEPADAAGEGADGAAVPALVTATERAARHHLLPMNCLRRSLGLRRLLRRRGVPERLHLGVRRGEAGLEAHAWLSSGGRILNDSPDVTRRYAELRGDPARVLRHFDS</sequence>
<proteinExistence type="predicted"/>
<reference evidence="2" key="1">
    <citation type="journal article" date="2020" name="mSystems">
        <title>Genome- and Community-Level Interaction Insights into Carbon Utilization and Element Cycling Functions of Hydrothermarchaeota in Hydrothermal Sediment.</title>
        <authorList>
            <person name="Zhou Z."/>
            <person name="Liu Y."/>
            <person name="Xu W."/>
            <person name="Pan J."/>
            <person name="Luo Z.H."/>
            <person name="Li M."/>
        </authorList>
    </citation>
    <scope>NUCLEOTIDE SEQUENCE [LARGE SCALE GENOMIC DNA]</scope>
    <source>
        <strain evidence="2">HyVt-443</strain>
    </source>
</reference>
<accession>A0A831RPE4</accession>
<organism evidence="2">
    <name type="scientific">Sedimenticola thiotaurini</name>
    <dbReference type="NCBI Taxonomy" id="1543721"/>
    <lineage>
        <taxon>Bacteria</taxon>
        <taxon>Pseudomonadati</taxon>
        <taxon>Pseudomonadota</taxon>
        <taxon>Gammaproteobacteria</taxon>
        <taxon>Chromatiales</taxon>
        <taxon>Sedimenticolaceae</taxon>
        <taxon>Sedimenticola</taxon>
    </lineage>
</organism>
<gene>
    <name evidence="2" type="ORF">ENI96_09085</name>
</gene>
<dbReference type="EMBL" id="DRKP01000102">
    <property type="protein sequence ID" value="HEB96569.1"/>
    <property type="molecule type" value="Genomic_DNA"/>
</dbReference>
<dbReference type="Pfam" id="PF13471">
    <property type="entry name" value="Transglut_core3"/>
    <property type="match status" value="1"/>
</dbReference>
<name>A0A831RPE4_9GAMM</name>
<evidence type="ECO:0000313" key="2">
    <source>
        <dbReference type="EMBL" id="HEB96569.1"/>
    </source>
</evidence>
<dbReference type="InterPro" id="IPR053521">
    <property type="entry name" value="McjB-like"/>
</dbReference>
<comment type="caution">
    <text evidence="2">The sequence shown here is derived from an EMBL/GenBank/DDBJ whole genome shotgun (WGS) entry which is preliminary data.</text>
</comment>
<dbReference type="NCBIfam" id="NF033537">
    <property type="entry name" value="lasso_biosyn_B2"/>
    <property type="match status" value="1"/>
</dbReference>
<feature type="domain" description="Microcin J25-processing protein McjB C-terminal" evidence="1">
    <location>
        <begin position="56"/>
        <end position="159"/>
    </location>
</feature>
<dbReference type="InterPro" id="IPR032708">
    <property type="entry name" value="McjB_C"/>
</dbReference>